<dbReference type="AlphaFoldDB" id="A0A833DRQ4"/>
<dbReference type="Proteomes" id="UP000605144">
    <property type="component" value="Unassembled WGS sequence"/>
</dbReference>
<protein>
    <submittedName>
        <fullName evidence="1">Uncharacterized protein</fullName>
    </submittedName>
</protein>
<gene>
    <name evidence="1" type="ORF">EYG76_01315</name>
</gene>
<name>A0A833DRQ4_9EURY</name>
<proteinExistence type="predicted"/>
<dbReference type="EMBL" id="DQSV01000027">
    <property type="protein sequence ID" value="HIP16932.1"/>
    <property type="molecule type" value="Genomic_DNA"/>
</dbReference>
<accession>A0A833DRQ4</accession>
<sequence>MGDISVYVPSGRAVKGGGLFSILAGLAKRAVPFLMRTIIPEGLNLAQNIVGDINSGTLNRSNLKKRGLESLHNVGRRIVKGGRRKRTTKKKRTVNRKKKLGLRKKRKYNDVFMDL</sequence>
<organism evidence="1 2">
    <name type="scientific">Methanothermococcus okinawensis</name>
    <dbReference type="NCBI Taxonomy" id="155863"/>
    <lineage>
        <taxon>Archaea</taxon>
        <taxon>Methanobacteriati</taxon>
        <taxon>Methanobacteriota</taxon>
        <taxon>Methanomada group</taxon>
        <taxon>Methanococci</taxon>
        <taxon>Methanococcales</taxon>
        <taxon>Methanococcaceae</taxon>
        <taxon>Methanothermococcus</taxon>
    </lineage>
</organism>
<reference evidence="1" key="1">
    <citation type="journal article" date="2020" name="ISME J.">
        <title>Gammaproteobacteria mediating utilization of methyl-, sulfur- and petroleum organic compounds in deep ocean hydrothermal plumes.</title>
        <authorList>
            <person name="Zhou Z."/>
            <person name="Liu Y."/>
            <person name="Pan J."/>
            <person name="Cron B.R."/>
            <person name="Toner B.M."/>
            <person name="Anantharaman K."/>
            <person name="Breier J.A."/>
            <person name="Dick G.J."/>
            <person name="Li M."/>
        </authorList>
    </citation>
    <scope>NUCLEOTIDE SEQUENCE</scope>
    <source>
        <strain evidence="1">SZUA-1385</strain>
    </source>
</reference>
<evidence type="ECO:0000313" key="1">
    <source>
        <dbReference type="EMBL" id="HIP16932.1"/>
    </source>
</evidence>
<evidence type="ECO:0000313" key="2">
    <source>
        <dbReference type="Proteomes" id="UP000605144"/>
    </source>
</evidence>
<comment type="caution">
    <text evidence="1">The sequence shown here is derived from an EMBL/GenBank/DDBJ whole genome shotgun (WGS) entry which is preliminary data.</text>
</comment>